<reference evidence="3" key="1">
    <citation type="submission" date="2017-05" db="EMBL/GenBank/DDBJ databases">
        <authorList>
            <person name="Giani T."/>
            <person name="Arena F."/>
            <person name="Pollini S."/>
            <person name="Di Pilato V."/>
            <person name="D'Andrea M.M."/>
            <person name="Henrici De Angelis L."/>
            <person name="Bassetti M."/>
            <person name="Rossolini G.M."/>
        </authorList>
    </citation>
    <scope>NUCLEOTIDE SEQUENCE [LARGE SCALE GENOMIC DNA]</scope>
    <source>
        <strain evidence="3">S567_C10_BS</strain>
    </source>
</reference>
<accession>A0A241XTD8</accession>
<feature type="domain" description="EAL" evidence="1">
    <location>
        <begin position="1"/>
        <end position="237"/>
    </location>
</feature>
<dbReference type="Proteomes" id="UP000194857">
    <property type="component" value="Unassembled WGS sequence"/>
</dbReference>
<organism evidence="2 3">
    <name type="scientific">Pseudomonas aeruginosa</name>
    <dbReference type="NCBI Taxonomy" id="287"/>
    <lineage>
        <taxon>Bacteria</taxon>
        <taxon>Pseudomonadati</taxon>
        <taxon>Pseudomonadota</taxon>
        <taxon>Gammaproteobacteria</taxon>
        <taxon>Pseudomonadales</taxon>
        <taxon>Pseudomonadaceae</taxon>
        <taxon>Pseudomonas</taxon>
    </lineage>
</organism>
<dbReference type="PANTHER" id="PTHR33121">
    <property type="entry name" value="CYCLIC DI-GMP PHOSPHODIESTERASE PDEF"/>
    <property type="match status" value="1"/>
</dbReference>
<dbReference type="PROSITE" id="PS50883">
    <property type="entry name" value="EAL"/>
    <property type="match status" value="1"/>
</dbReference>
<gene>
    <name evidence="2" type="ORF">CAZ10_11015</name>
</gene>
<evidence type="ECO:0000313" key="2">
    <source>
        <dbReference type="EMBL" id="OTI63348.1"/>
    </source>
</evidence>
<dbReference type="InterPro" id="IPR050706">
    <property type="entry name" value="Cyclic-di-GMP_PDE-like"/>
</dbReference>
<evidence type="ECO:0000259" key="1">
    <source>
        <dbReference type="PROSITE" id="PS50883"/>
    </source>
</evidence>
<comment type="caution">
    <text evidence="2">The sequence shown here is derived from an EMBL/GenBank/DDBJ whole genome shotgun (WGS) entry which is preliminary data.</text>
</comment>
<dbReference type="SUPFAM" id="SSF141868">
    <property type="entry name" value="EAL domain-like"/>
    <property type="match status" value="1"/>
</dbReference>
<dbReference type="Gene3D" id="3.20.20.450">
    <property type="entry name" value="EAL domain"/>
    <property type="match status" value="1"/>
</dbReference>
<dbReference type="InterPro" id="IPR001633">
    <property type="entry name" value="EAL_dom"/>
</dbReference>
<dbReference type="SMART" id="SM00052">
    <property type="entry name" value="EAL"/>
    <property type="match status" value="1"/>
</dbReference>
<evidence type="ECO:0000313" key="3">
    <source>
        <dbReference type="Proteomes" id="UP000194857"/>
    </source>
</evidence>
<dbReference type="PANTHER" id="PTHR33121:SF76">
    <property type="entry name" value="SIGNALING PROTEIN"/>
    <property type="match status" value="1"/>
</dbReference>
<dbReference type="Pfam" id="PF00563">
    <property type="entry name" value="EAL"/>
    <property type="match status" value="1"/>
</dbReference>
<protein>
    <submittedName>
        <fullName evidence="2">EAL domain-containing protein</fullName>
    </submittedName>
</protein>
<sequence>MSAGGTSMIRLAIQSIHEANQEICGHEVLARKVIDGDRVAAPGIFMAGSSGEDWFSLDMTVYRLVAQSAVLVKDPWPLFINMSPETLQVEGCFSRALSLVRDIAKSRSAPTVIEISEESDVTGPLLDKRLCDLKQVGALVAMDDFGVGFSNLQRLVEHDWSYCKIDLYSLAAADNLDWLIEAKVHCDQRRIGIVLERFESQGSKDLLQPFRNSLYQGYAFSRPQLLSEKSSTPQLSVGLG</sequence>
<dbReference type="InterPro" id="IPR035919">
    <property type="entry name" value="EAL_sf"/>
</dbReference>
<dbReference type="AlphaFoldDB" id="A0A241XTD8"/>
<proteinExistence type="predicted"/>
<name>A0A241XTD8_PSEAI</name>
<dbReference type="GO" id="GO:0071111">
    <property type="term" value="F:cyclic-guanylate-specific phosphodiesterase activity"/>
    <property type="evidence" value="ECO:0007669"/>
    <property type="project" value="InterPro"/>
</dbReference>
<dbReference type="EMBL" id="NFFZ01000004">
    <property type="protein sequence ID" value="OTI63348.1"/>
    <property type="molecule type" value="Genomic_DNA"/>
</dbReference>